<reference evidence="2 3" key="1">
    <citation type="submission" date="2020-12" db="EMBL/GenBank/DDBJ databases">
        <title>FDA dAtabase for Regulatory Grade micrObial Sequences (FDA-ARGOS): Supporting development and validation of Infectious Disease Dx tests.</title>
        <authorList>
            <person name="Nelson B."/>
            <person name="Plummer A."/>
            <person name="Tallon L."/>
            <person name="Sadzewicz L."/>
            <person name="Zhao X."/>
            <person name="Boylan J."/>
            <person name="Ott S."/>
            <person name="Bowen H."/>
            <person name="Vavikolanu K."/>
            <person name="Mehta A."/>
            <person name="Aluvathingal J."/>
            <person name="Nadendla S."/>
            <person name="Myers T."/>
            <person name="Yan Y."/>
            <person name="Sichtig H."/>
        </authorList>
    </citation>
    <scope>NUCLEOTIDE SEQUENCE [LARGE SCALE GENOMIC DNA]</scope>
    <source>
        <strain evidence="2 3">FDAARGOS_923</strain>
        <plasmid evidence="1 3">unnamed3</plasmid>
        <plasmid evidence="2 3">unnamed4</plasmid>
    </source>
</reference>
<keyword evidence="2" id="KW-0614">Plasmid</keyword>
<geneLocation type="plasmid" evidence="1 3">
    <name>unnamed3</name>
</geneLocation>
<dbReference type="RefSeq" id="WP_197941931.1">
    <property type="nucleotide sequence ID" value="NZ_CP065646.1"/>
</dbReference>
<evidence type="ECO:0000313" key="2">
    <source>
        <dbReference type="EMBL" id="QPR75176.1"/>
    </source>
</evidence>
<dbReference type="EMBL" id="CP065646">
    <property type="protein sequence ID" value="QPR70604.1"/>
    <property type="molecule type" value="Genomic_DNA"/>
</dbReference>
<dbReference type="AlphaFoldDB" id="A0AB37H066"/>
<dbReference type="Proteomes" id="UP000595038">
    <property type="component" value="Plasmid unnamed3"/>
</dbReference>
<evidence type="ECO:0000313" key="3">
    <source>
        <dbReference type="Proteomes" id="UP000595038"/>
    </source>
</evidence>
<proteinExistence type="predicted"/>
<name>A0AB37H066_BACLI</name>
<dbReference type="EMBL" id="CP065648">
    <property type="protein sequence ID" value="QPR75176.1"/>
    <property type="molecule type" value="Genomic_DNA"/>
</dbReference>
<dbReference type="Proteomes" id="UP000595038">
    <property type="component" value="Plasmid unnamed4"/>
</dbReference>
<evidence type="ECO:0000313" key="1">
    <source>
        <dbReference type="EMBL" id="QPR70604.1"/>
    </source>
</evidence>
<geneLocation type="plasmid" evidence="2 3">
    <name>unnamed4</name>
</geneLocation>
<protein>
    <submittedName>
        <fullName evidence="2">Uncharacterized protein</fullName>
    </submittedName>
</protein>
<sequence>MLIIALARGCASEQQRKNRGSQSGVPDLFKELEKYKDIHLEMYPQYVDLEQRFGALEKDFHPSTLEIGRYYNREAMKLLNQELGRVTQPDFILGVRLKGNLLEGSEDIKGLSKTLLRRFRTFW</sequence>
<organism evidence="2 3">
    <name type="scientific">Bacillus licheniformis</name>
    <dbReference type="NCBI Taxonomy" id="1402"/>
    <lineage>
        <taxon>Bacteria</taxon>
        <taxon>Bacillati</taxon>
        <taxon>Bacillota</taxon>
        <taxon>Bacilli</taxon>
        <taxon>Bacillales</taxon>
        <taxon>Bacillaceae</taxon>
        <taxon>Bacillus</taxon>
    </lineage>
</organism>
<accession>A0AB37H066</accession>
<gene>
    <name evidence="1" type="ORF">I6G80_00505</name>
    <name evidence="2" type="ORF">I6G80_24530</name>
</gene>